<name>A0ABP7QKM0_9SPHI</name>
<evidence type="ECO:0000256" key="1">
    <source>
        <dbReference type="SAM" id="SignalP"/>
    </source>
</evidence>
<dbReference type="Gene3D" id="2.160.20.10">
    <property type="entry name" value="Single-stranded right-handed beta-helix, Pectin lyase-like"/>
    <property type="match status" value="1"/>
</dbReference>
<proteinExistence type="predicted"/>
<dbReference type="InterPro" id="IPR012334">
    <property type="entry name" value="Pectin_lyas_fold"/>
</dbReference>
<keyword evidence="3" id="KW-1185">Reference proteome</keyword>
<feature type="signal peptide" evidence="1">
    <location>
        <begin position="1"/>
        <end position="15"/>
    </location>
</feature>
<accession>A0ABP7QKM0</accession>
<evidence type="ECO:0000313" key="3">
    <source>
        <dbReference type="Proteomes" id="UP001500742"/>
    </source>
</evidence>
<evidence type="ECO:0000313" key="2">
    <source>
        <dbReference type="EMBL" id="GAA3984154.1"/>
    </source>
</evidence>
<organism evidence="2 3">
    <name type="scientific">Mucilaginibacter dorajii</name>
    <dbReference type="NCBI Taxonomy" id="692994"/>
    <lineage>
        <taxon>Bacteria</taxon>
        <taxon>Pseudomonadati</taxon>
        <taxon>Bacteroidota</taxon>
        <taxon>Sphingobacteriia</taxon>
        <taxon>Sphingobacteriales</taxon>
        <taxon>Sphingobacteriaceae</taxon>
        <taxon>Mucilaginibacter</taxon>
    </lineage>
</organism>
<gene>
    <name evidence="2" type="ORF">GCM10022210_40010</name>
</gene>
<keyword evidence="1" id="KW-0732">Signal</keyword>
<sequence>MRHFLFALLCLSVCAGCSKQSSLKPVTNTSVTTSHLSVSSVTSYYVNTSTGNDANSGLSATSALKTIQAGLNKTTEGVGATIYVAAGTYYERLNWPHSGASGAPITLTSYNGGTVNVDGSTTNSSLIPLLNVSSKSYIRIDHLNFTNDIQAFAKGIYIAGSGTDVQVTYCKITNVGWTTSATAVPSSTDNANPLNVVGTGTGSYNQIYIGSNQVYNCNTGYSEGLTLAGNVEIFLLENNIIHDIPNIGMDMTGHYSWTGAPAAVNYARSGNVRHNTVYNCVSPVATSGGIYVDGGAYINIEGNTTYGNGVGITVGCENNNYNADNINIRDNLIYNNVNAGILIGSNQSNGKVTNSTISNNSFFKNVSAGGYDGEIDIQNTDHLNIINNIVQSRSNVVVIALLNYTSTNLTMDYNNYYSLSGTSGTITFDWGGINGQGYYSLANFQSALGLDAHSTYALPGFTTATLPTPNLHLTSSATACINKGLPSFTAAPGEYDIDSQTRVQNSRVDIGADETAY</sequence>
<dbReference type="InterPro" id="IPR011050">
    <property type="entry name" value="Pectin_lyase_fold/virulence"/>
</dbReference>
<dbReference type="SMART" id="SM00710">
    <property type="entry name" value="PbH1"/>
    <property type="match status" value="6"/>
</dbReference>
<reference evidence="3" key="1">
    <citation type="journal article" date="2019" name="Int. J. Syst. Evol. Microbiol.">
        <title>The Global Catalogue of Microorganisms (GCM) 10K type strain sequencing project: providing services to taxonomists for standard genome sequencing and annotation.</title>
        <authorList>
            <consortium name="The Broad Institute Genomics Platform"/>
            <consortium name="The Broad Institute Genome Sequencing Center for Infectious Disease"/>
            <person name="Wu L."/>
            <person name="Ma J."/>
        </authorList>
    </citation>
    <scope>NUCLEOTIDE SEQUENCE [LARGE SCALE GENOMIC DNA]</scope>
    <source>
        <strain evidence="3">JCM 16601</strain>
    </source>
</reference>
<dbReference type="InterPro" id="IPR006626">
    <property type="entry name" value="PbH1"/>
</dbReference>
<comment type="caution">
    <text evidence="2">The sequence shown here is derived from an EMBL/GenBank/DDBJ whole genome shotgun (WGS) entry which is preliminary data.</text>
</comment>
<dbReference type="EMBL" id="BAAAZC010000027">
    <property type="protein sequence ID" value="GAA3984154.1"/>
    <property type="molecule type" value="Genomic_DNA"/>
</dbReference>
<dbReference type="Proteomes" id="UP001500742">
    <property type="component" value="Unassembled WGS sequence"/>
</dbReference>
<dbReference type="SUPFAM" id="SSF51126">
    <property type="entry name" value="Pectin lyase-like"/>
    <property type="match status" value="1"/>
</dbReference>
<dbReference type="RefSeq" id="WP_259089872.1">
    <property type="nucleotide sequence ID" value="NZ_BAAAZC010000027.1"/>
</dbReference>
<protein>
    <submittedName>
        <fullName evidence="2">Right-handed parallel beta-helix repeat-containing protein</fullName>
    </submittedName>
</protein>
<feature type="chain" id="PRO_5046534559" evidence="1">
    <location>
        <begin position="16"/>
        <end position="517"/>
    </location>
</feature>